<reference evidence="7 8" key="1">
    <citation type="submission" date="2022-03" db="EMBL/GenBank/DDBJ databases">
        <authorList>
            <person name="Brunel B."/>
        </authorList>
    </citation>
    <scope>NUCLEOTIDE SEQUENCE [LARGE SCALE GENOMIC DNA]</scope>
    <source>
        <strain evidence="7">STM5069sample</strain>
    </source>
</reference>
<protein>
    <recommendedName>
        <fullName evidence="6">Peptidase S54 rhomboid domain-containing protein</fullName>
    </recommendedName>
</protein>
<evidence type="ECO:0000256" key="3">
    <source>
        <dbReference type="ARBA" id="ARBA00022989"/>
    </source>
</evidence>
<keyword evidence="8" id="KW-1185">Reference proteome</keyword>
<feature type="domain" description="Peptidase S54 rhomboid" evidence="6">
    <location>
        <begin position="57"/>
        <end position="187"/>
    </location>
</feature>
<dbReference type="Pfam" id="PF01694">
    <property type="entry name" value="Rhomboid"/>
    <property type="match status" value="1"/>
</dbReference>
<comment type="subcellular location">
    <subcellularLocation>
        <location evidence="1">Membrane</location>
        <topology evidence="1">Multi-pass membrane protein</topology>
    </subcellularLocation>
</comment>
<keyword evidence="2 5" id="KW-0812">Transmembrane</keyword>
<name>A0ABM9DVV2_9HYPH</name>
<organism evidence="7 8">
    <name type="scientific">Mesorhizobium escarrei</name>
    <dbReference type="NCBI Taxonomy" id="666018"/>
    <lineage>
        <taxon>Bacteria</taxon>
        <taxon>Pseudomonadati</taxon>
        <taxon>Pseudomonadota</taxon>
        <taxon>Alphaproteobacteria</taxon>
        <taxon>Hyphomicrobiales</taxon>
        <taxon>Phyllobacteriaceae</taxon>
        <taxon>Mesorhizobium</taxon>
    </lineage>
</organism>
<dbReference type="Gene3D" id="1.20.1540.10">
    <property type="entry name" value="Rhomboid-like"/>
    <property type="match status" value="1"/>
</dbReference>
<dbReference type="Proteomes" id="UP001153050">
    <property type="component" value="Unassembled WGS sequence"/>
</dbReference>
<accession>A0ABM9DVV2</accession>
<comment type="caution">
    <text evidence="7">The sequence shown here is derived from an EMBL/GenBank/DDBJ whole genome shotgun (WGS) entry which is preliminary data.</text>
</comment>
<feature type="transmembrane region" description="Helical" evidence="5">
    <location>
        <begin position="12"/>
        <end position="34"/>
    </location>
</feature>
<feature type="transmembrane region" description="Helical" evidence="5">
    <location>
        <begin position="92"/>
        <end position="113"/>
    </location>
</feature>
<evidence type="ECO:0000256" key="4">
    <source>
        <dbReference type="ARBA" id="ARBA00023136"/>
    </source>
</evidence>
<dbReference type="InterPro" id="IPR035952">
    <property type="entry name" value="Rhomboid-like_sf"/>
</dbReference>
<evidence type="ECO:0000313" key="8">
    <source>
        <dbReference type="Proteomes" id="UP001153050"/>
    </source>
</evidence>
<feature type="transmembrane region" description="Helical" evidence="5">
    <location>
        <begin position="119"/>
        <end position="137"/>
    </location>
</feature>
<feature type="transmembrane region" description="Helical" evidence="5">
    <location>
        <begin position="66"/>
        <end position="85"/>
    </location>
</feature>
<keyword evidence="3 5" id="KW-1133">Transmembrane helix</keyword>
<evidence type="ECO:0000313" key="7">
    <source>
        <dbReference type="EMBL" id="CAH2400835.1"/>
    </source>
</evidence>
<evidence type="ECO:0000256" key="2">
    <source>
        <dbReference type="ARBA" id="ARBA00022692"/>
    </source>
</evidence>
<feature type="transmembrane region" description="Helical" evidence="5">
    <location>
        <begin position="171"/>
        <end position="190"/>
    </location>
</feature>
<dbReference type="SUPFAM" id="SSF144091">
    <property type="entry name" value="Rhomboid-like"/>
    <property type="match status" value="1"/>
</dbReference>
<sequence length="196" mass="20831">MPLSKQKVPVSWIWAIGVILAWVVVATSLGQPLWAQQSSQDLVAFGAIKGENFSFPQTWRLLASQWLHVKFPHMLFNALMIASVGQAAEARFGWRTALAVGLIGGTLAQLVTVYSLPDAFISGASQAYLVLCGLVLVTGAIRSFGWWMAIAGVLVGVGLDLFVSSDGAIKPGHLTGLAFGLVSGIALRISQRAVQV</sequence>
<evidence type="ECO:0000256" key="1">
    <source>
        <dbReference type="ARBA" id="ARBA00004141"/>
    </source>
</evidence>
<feature type="transmembrane region" description="Helical" evidence="5">
    <location>
        <begin position="144"/>
        <end position="165"/>
    </location>
</feature>
<keyword evidence="4 5" id="KW-0472">Membrane</keyword>
<evidence type="ECO:0000259" key="6">
    <source>
        <dbReference type="Pfam" id="PF01694"/>
    </source>
</evidence>
<gene>
    <name evidence="7" type="ORF">MES5069_270073</name>
</gene>
<evidence type="ECO:0000256" key="5">
    <source>
        <dbReference type="SAM" id="Phobius"/>
    </source>
</evidence>
<dbReference type="EMBL" id="CAKXZT010000121">
    <property type="protein sequence ID" value="CAH2400835.1"/>
    <property type="molecule type" value="Genomic_DNA"/>
</dbReference>
<dbReference type="InterPro" id="IPR022764">
    <property type="entry name" value="Peptidase_S54_rhomboid_dom"/>
</dbReference>
<proteinExistence type="predicted"/>